<reference evidence="2" key="1">
    <citation type="submission" date="2020-11" db="EMBL/GenBank/DDBJ databases">
        <authorList>
            <person name="Tran Van P."/>
        </authorList>
    </citation>
    <scope>NUCLEOTIDE SEQUENCE</scope>
</reference>
<protein>
    <submittedName>
        <fullName evidence="2">Uncharacterized protein</fullName>
    </submittedName>
</protein>
<evidence type="ECO:0000256" key="1">
    <source>
        <dbReference type="SAM" id="MobiDB-lite"/>
    </source>
</evidence>
<sequence length="86" mass="10143">MQDQGFARKDKHLHQDSSPWRRTRVRRHWPQRRCGQGQERDPFGRRTLLPDPSLAQEQYGGRRVGRGYGEPPWTSGQRPRPRDNPG</sequence>
<accession>A0A7R9GUN5</accession>
<dbReference type="AlphaFoldDB" id="A0A7R9GUN5"/>
<name>A0A7R9GUN5_TIMPO</name>
<organism evidence="2">
    <name type="scientific">Timema poppense</name>
    <name type="common">Walking stick</name>
    <dbReference type="NCBI Taxonomy" id="170557"/>
    <lineage>
        <taxon>Eukaryota</taxon>
        <taxon>Metazoa</taxon>
        <taxon>Ecdysozoa</taxon>
        <taxon>Arthropoda</taxon>
        <taxon>Hexapoda</taxon>
        <taxon>Insecta</taxon>
        <taxon>Pterygota</taxon>
        <taxon>Neoptera</taxon>
        <taxon>Polyneoptera</taxon>
        <taxon>Phasmatodea</taxon>
        <taxon>Timematodea</taxon>
        <taxon>Timematoidea</taxon>
        <taxon>Timematidae</taxon>
        <taxon>Timema</taxon>
    </lineage>
</organism>
<feature type="region of interest" description="Disordered" evidence="1">
    <location>
        <begin position="1"/>
        <end position="86"/>
    </location>
</feature>
<gene>
    <name evidence="2" type="ORF">TPSB3V08_LOCUS192</name>
</gene>
<feature type="compositionally biased region" description="Basic residues" evidence="1">
    <location>
        <begin position="21"/>
        <end position="31"/>
    </location>
</feature>
<dbReference type="EMBL" id="OD000047">
    <property type="protein sequence ID" value="CAD7395454.1"/>
    <property type="molecule type" value="Genomic_DNA"/>
</dbReference>
<proteinExistence type="predicted"/>
<evidence type="ECO:0000313" key="2">
    <source>
        <dbReference type="EMBL" id="CAD7395454.1"/>
    </source>
</evidence>